<feature type="compositionally biased region" description="Basic and acidic residues" evidence="1">
    <location>
        <begin position="180"/>
        <end position="189"/>
    </location>
</feature>
<keyword evidence="4" id="KW-1185">Reference proteome</keyword>
<evidence type="ECO:0000256" key="2">
    <source>
        <dbReference type="SAM" id="Phobius"/>
    </source>
</evidence>
<evidence type="ECO:0000313" key="4">
    <source>
        <dbReference type="Proteomes" id="UP000324974"/>
    </source>
</evidence>
<feature type="region of interest" description="Disordered" evidence="1">
    <location>
        <begin position="54"/>
        <end position="86"/>
    </location>
</feature>
<keyword evidence="2" id="KW-0472">Membrane</keyword>
<dbReference type="AlphaFoldDB" id="A0A5C1ANJ6"/>
<dbReference type="Proteomes" id="UP000324974">
    <property type="component" value="Chromosome"/>
</dbReference>
<feature type="region of interest" description="Disordered" evidence="1">
    <location>
        <begin position="176"/>
        <end position="208"/>
    </location>
</feature>
<dbReference type="Gene3D" id="2.20.28.160">
    <property type="match status" value="1"/>
</dbReference>
<evidence type="ECO:0000313" key="3">
    <source>
        <dbReference type="EMBL" id="QEL18428.1"/>
    </source>
</evidence>
<proteinExistence type="predicted"/>
<sequence length="208" mass="21802">MPIQFRCPACDRMLGIARRKAGTVVKCPRCAAEVRVPALAGMAVETNGPVGAAPAIPKGGSNSANGSRANGAKSKPPAVAPKNVDSLPLFERPDFESLLNPAIESAKPRAEEEAEAPKEAPPMARARRSAEIEEAIDVEALPDAFMLTRSHLTLAAVVIAVLMSFAFAAGYLLASPSGSPKEKEKEKRAAVTPRTESANPRPALASRV</sequence>
<reference evidence="4" key="1">
    <citation type="submission" date="2019-08" db="EMBL/GenBank/DDBJ databases">
        <title>Limnoglobus roseus gen. nov., sp. nov., a novel freshwater planctomycete with a giant genome from the family Gemmataceae.</title>
        <authorList>
            <person name="Kulichevskaya I.S."/>
            <person name="Naumoff D.G."/>
            <person name="Miroshnikov K."/>
            <person name="Ivanova A."/>
            <person name="Philippov D.A."/>
            <person name="Hakobyan A."/>
            <person name="Rijpstra I.C."/>
            <person name="Sinninghe Damste J.S."/>
            <person name="Liesack W."/>
            <person name="Dedysh S.N."/>
        </authorList>
    </citation>
    <scope>NUCLEOTIDE SEQUENCE [LARGE SCALE GENOMIC DNA]</scope>
    <source>
        <strain evidence="4">PX52</strain>
    </source>
</reference>
<protein>
    <submittedName>
        <fullName evidence="3">Uncharacterized protein</fullName>
    </submittedName>
</protein>
<accession>A0A5C1ANJ6</accession>
<name>A0A5C1ANJ6_9BACT</name>
<keyword evidence="2" id="KW-1133">Transmembrane helix</keyword>
<gene>
    <name evidence="3" type="ORF">PX52LOC_05453</name>
</gene>
<keyword evidence="2" id="KW-0812">Transmembrane</keyword>
<organism evidence="3 4">
    <name type="scientific">Limnoglobus roseus</name>
    <dbReference type="NCBI Taxonomy" id="2598579"/>
    <lineage>
        <taxon>Bacteria</taxon>
        <taxon>Pseudomonadati</taxon>
        <taxon>Planctomycetota</taxon>
        <taxon>Planctomycetia</taxon>
        <taxon>Gemmatales</taxon>
        <taxon>Gemmataceae</taxon>
        <taxon>Limnoglobus</taxon>
    </lineage>
</organism>
<dbReference type="EMBL" id="CP042425">
    <property type="protein sequence ID" value="QEL18428.1"/>
    <property type="molecule type" value="Genomic_DNA"/>
</dbReference>
<dbReference type="KEGG" id="lrs:PX52LOC_05453"/>
<evidence type="ECO:0000256" key="1">
    <source>
        <dbReference type="SAM" id="MobiDB-lite"/>
    </source>
</evidence>
<feature type="compositionally biased region" description="Basic and acidic residues" evidence="1">
    <location>
        <begin position="106"/>
        <end position="118"/>
    </location>
</feature>
<feature type="region of interest" description="Disordered" evidence="1">
    <location>
        <begin position="106"/>
        <end position="128"/>
    </location>
</feature>
<feature type="transmembrane region" description="Helical" evidence="2">
    <location>
        <begin position="152"/>
        <end position="174"/>
    </location>
</feature>